<dbReference type="Gene3D" id="3.10.180.10">
    <property type="entry name" value="2,3-Dihydroxybiphenyl 1,2-Dioxygenase, domain 1"/>
    <property type="match status" value="1"/>
</dbReference>
<evidence type="ECO:0000259" key="1">
    <source>
        <dbReference type="PROSITE" id="PS51819"/>
    </source>
</evidence>
<dbReference type="InterPro" id="IPR004360">
    <property type="entry name" value="Glyas_Fos-R_dOase_dom"/>
</dbReference>
<sequence>MRTKPFIFLNGTQLKDGSNPIMPRLQHVSTPIPAGAQQQVRSFYGGVLGLEEKEVPQTLKHLNLVWFAVGEGELELHFVPSTVLVAEEDPRHFCLVVEDLDAYKKRVSEAGYPIIEDLAIHNRPRFFTKDPLGNRVELTVILGDYRDGQ</sequence>
<dbReference type="InterPro" id="IPR037523">
    <property type="entry name" value="VOC_core"/>
</dbReference>
<dbReference type="Proteomes" id="UP000597444">
    <property type="component" value="Unassembled WGS sequence"/>
</dbReference>
<reference evidence="2" key="1">
    <citation type="submission" date="2020-10" db="EMBL/GenBank/DDBJ databases">
        <title>Taxonomic study of unclassified bacteria belonging to the class Ktedonobacteria.</title>
        <authorList>
            <person name="Yabe S."/>
            <person name="Wang C.M."/>
            <person name="Zheng Y."/>
            <person name="Sakai Y."/>
            <person name="Cavaletti L."/>
            <person name="Monciardini P."/>
            <person name="Donadio S."/>
        </authorList>
    </citation>
    <scope>NUCLEOTIDE SEQUENCE</scope>
    <source>
        <strain evidence="2">ID150040</strain>
    </source>
</reference>
<dbReference type="PANTHER" id="PTHR39175:SF1">
    <property type="entry name" value="FAMILY PROTEIN, PUTATIVE (AFU_ORTHOLOGUE AFUA_3G15060)-RELATED"/>
    <property type="match status" value="1"/>
</dbReference>
<name>A0A8J3II43_9CHLR</name>
<dbReference type="EMBL" id="BNJK01000001">
    <property type="protein sequence ID" value="GHO91774.1"/>
    <property type="molecule type" value="Genomic_DNA"/>
</dbReference>
<dbReference type="AlphaFoldDB" id="A0A8J3II43"/>
<gene>
    <name evidence="2" type="ORF">KSF_018220</name>
</gene>
<protein>
    <submittedName>
        <fullName evidence="2">Glyoxalase</fullName>
    </submittedName>
</protein>
<dbReference type="SUPFAM" id="SSF54593">
    <property type="entry name" value="Glyoxalase/Bleomycin resistance protein/Dihydroxybiphenyl dioxygenase"/>
    <property type="match status" value="1"/>
</dbReference>
<evidence type="ECO:0000313" key="3">
    <source>
        <dbReference type="Proteomes" id="UP000597444"/>
    </source>
</evidence>
<dbReference type="PANTHER" id="PTHR39175">
    <property type="entry name" value="FAMILY PROTEIN, PUTATIVE (AFU_ORTHOLOGUE AFUA_3G15060)-RELATED"/>
    <property type="match status" value="1"/>
</dbReference>
<dbReference type="InterPro" id="IPR029068">
    <property type="entry name" value="Glyas_Bleomycin-R_OHBP_Dase"/>
</dbReference>
<evidence type="ECO:0000313" key="2">
    <source>
        <dbReference type="EMBL" id="GHO91774.1"/>
    </source>
</evidence>
<dbReference type="Pfam" id="PF00903">
    <property type="entry name" value="Glyoxalase"/>
    <property type="match status" value="1"/>
</dbReference>
<organism evidence="2 3">
    <name type="scientific">Reticulibacter mediterranei</name>
    <dbReference type="NCBI Taxonomy" id="2778369"/>
    <lineage>
        <taxon>Bacteria</taxon>
        <taxon>Bacillati</taxon>
        <taxon>Chloroflexota</taxon>
        <taxon>Ktedonobacteria</taxon>
        <taxon>Ktedonobacterales</taxon>
        <taxon>Reticulibacteraceae</taxon>
        <taxon>Reticulibacter</taxon>
    </lineage>
</organism>
<keyword evidence="3" id="KW-1185">Reference proteome</keyword>
<comment type="caution">
    <text evidence="2">The sequence shown here is derived from an EMBL/GenBank/DDBJ whole genome shotgun (WGS) entry which is preliminary data.</text>
</comment>
<dbReference type="PROSITE" id="PS51819">
    <property type="entry name" value="VOC"/>
    <property type="match status" value="1"/>
</dbReference>
<accession>A0A8J3II43</accession>
<proteinExistence type="predicted"/>
<feature type="domain" description="VOC" evidence="1">
    <location>
        <begin position="24"/>
        <end position="141"/>
    </location>
</feature>